<dbReference type="Pfam" id="PF12833">
    <property type="entry name" value="HTH_18"/>
    <property type="match status" value="1"/>
</dbReference>
<dbReference type="Proteomes" id="UP000255224">
    <property type="component" value="Unassembled WGS sequence"/>
</dbReference>
<evidence type="ECO:0000313" key="5">
    <source>
        <dbReference type="EMBL" id="AZA48060.1"/>
    </source>
</evidence>
<dbReference type="PRINTS" id="PR00032">
    <property type="entry name" value="HTHARAC"/>
</dbReference>
<keyword evidence="8" id="KW-1185">Reference proteome</keyword>
<evidence type="ECO:0000259" key="4">
    <source>
        <dbReference type="PROSITE" id="PS01124"/>
    </source>
</evidence>
<dbReference type="InterPro" id="IPR018062">
    <property type="entry name" value="HTH_AraC-typ_CS"/>
</dbReference>
<accession>A0A376ES90</accession>
<reference evidence="5" key="2">
    <citation type="submission" date="2018-11" db="EMBL/GenBank/DDBJ databases">
        <title>Proposal to divide the Flavobacteriaceae and reorganize its genera based on Amino Acid Identity values calculated from whole genome sequences.</title>
        <authorList>
            <person name="Nicholson A.C."/>
            <person name="Gulvik C.A."/>
            <person name="Whitney A.M."/>
            <person name="Humrighouse B.W."/>
            <person name="Bell M."/>
            <person name="Holmes B."/>
            <person name="Steigerwalt A."/>
            <person name="Villarma A."/>
            <person name="Sheth M."/>
            <person name="Batra D."/>
            <person name="Pryor J."/>
            <person name="Bernardet J.-F."/>
            <person name="Hugo C."/>
            <person name="Kampfer P."/>
            <person name="Newman J."/>
            <person name="Mcquiston J.R."/>
        </authorList>
    </citation>
    <scope>NUCLEOTIDE SEQUENCE [LARGE SCALE GENOMIC DNA]</scope>
    <source>
        <strain evidence="5">G0188</strain>
    </source>
</reference>
<dbReference type="Proteomes" id="UP000273270">
    <property type="component" value="Chromosome"/>
</dbReference>
<evidence type="ECO:0000313" key="7">
    <source>
        <dbReference type="Proteomes" id="UP000255224"/>
    </source>
</evidence>
<dbReference type="RefSeq" id="WP_123877780.1">
    <property type="nucleotide sequence ID" value="NZ_CP033920.1"/>
</dbReference>
<feature type="domain" description="HTH araC/xylS-type" evidence="4">
    <location>
        <begin position="1"/>
        <end position="55"/>
    </location>
</feature>
<keyword evidence="2" id="KW-0238">DNA-binding</keyword>
<dbReference type="InterPro" id="IPR020449">
    <property type="entry name" value="Tscrpt_reg_AraC-type_HTH"/>
</dbReference>
<dbReference type="STRING" id="297244.SAMN05421639_105126"/>
<dbReference type="InterPro" id="IPR009057">
    <property type="entry name" value="Homeodomain-like_sf"/>
</dbReference>
<dbReference type="GO" id="GO:0043565">
    <property type="term" value="F:sequence-specific DNA binding"/>
    <property type="evidence" value="ECO:0007669"/>
    <property type="project" value="InterPro"/>
</dbReference>
<proteinExistence type="predicted"/>
<dbReference type="PROSITE" id="PS00041">
    <property type="entry name" value="HTH_ARAC_FAMILY_1"/>
    <property type="match status" value="1"/>
</dbReference>
<evidence type="ECO:0000256" key="3">
    <source>
        <dbReference type="ARBA" id="ARBA00023163"/>
    </source>
</evidence>
<dbReference type="PROSITE" id="PS01124">
    <property type="entry name" value="HTH_ARAC_FAMILY_2"/>
    <property type="match status" value="1"/>
</dbReference>
<evidence type="ECO:0000256" key="2">
    <source>
        <dbReference type="ARBA" id="ARBA00023125"/>
    </source>
</evidence>
<dbReference type="GO" id="GO:0003700">
    <property type="term" value="F:DNA-binding transcription factor activity"/>
    <property type="evidence" value="ECO:0007669"/>
    <property type="project" value="InterPro"/>
</dbReference>
<dbReference type="KEGG" id="ccau:EG346_07585"/>
<organism evidence="6 7">
    <name type="scientific">Chryseobacterium carnipullorum</name>
    <dbReference type="NCBI Taxonomy" id="1124835"/>
    <lineage>
        <taxon>Bacteria</taxon>
        <taxon>Pseudomonadati</taxon>
        <taxon>Bacteroidota</taxon>
        <taxon>Flavobacteriia</taxon>
        <taxon>Flavobacteriales</taxon>
        <taxon>Weeksellaceae</taxon>
        <taxon>Chryseobacterium group</taxon>
        <taxon>Chryseobacterium</taxon>
    </lineage>
</organism>
<dbReference type="PANTHER" id="PTHR43280:SF2">
    <property type="entry name" value="HTH-TYPE TRANSCRIPTIONAL REGULATOR EXSA"/>
    <property type="match status" value="1"/>
</dbReference>
<protein>
    <submittedName>
        <fullName evidence="5">AraC family transcriptional regulator</fullName>
    </submittedName>
    <submittedName>
        <fullName evidence="6">Transcriptional activator RhaS</fullName>
    </submittedName>
</protein>
<evidence type="ECO:0000313" key="8">
    <source>
        <dbReference type="Proteomes" id="UP000273270"/>
    </source>
</evidence>
<dbReference type="SUPFAM" id="SSF46689">
    <property type="entry name" value="Homeodomain-like"/>
    <property type="match status" value="1"/>
</dbReference>
<accession>A0A3G6NHG0</accession>
<evidence type="ECO:0000256" key="1">
    <source>
        <dbReference type="ARBA" id="ARBA00023015"/>
    </source>
</evidence>
<keyword evidence="1" id="KW-0805">Transcription regulation</keyword>
<dbReference type="InterPro" id="IPR018060">
    <property type="entry name" value="HTH_AraC"/>
</dbReference>
<reference evidence="8" key="3">
    <citation type="submission" date="2018-11" db="EMBL/GenBank/DDBJ databases">
        <title>Proposal to divide the Flavobacteriaceae and reorganize its genera based on Amino Acid Identity values calculated from whole genome sequences.</title>
        <authorList>
            <person name="Nicholson A.C."/>
            <person name="Gulvik C.A."/>
            <person name="Whitney A.M."/>
            <person name="Humrighouse B.W."/>
            <person name="Bell M."/>
            <person name="Holmes B."/>
            <person name="Steigerwalt A.G."/>
            <person name="Villarma A."/>
            <person name="Sheth M."/>
            <person name="Batra D."/>
            <person name="Pryor J."/>
            <person name="Bernardet J.-F."/>
            <person name="Hugo C."/>
            <person name="Kampfer P."/>
            <person name="Newman J."/>
            <person name="McQuiston J.R."/>
        </authorList>
    </citation>
    <scope>NUCLEOTIDE SEQUENCE [LARGE SCALE GENOMIC DNA]</scope>
    <source>
        <strain evidence="8">G0188</strain>
    </source>
</reference>
<dbReference type="AlphaFoldDB" id="A0A376ES90"/>
<evidence type="ECO:0000313" key="6">
    <source>
        <dbReference type="EMBL" id="STD13725.1"/>
    </source>
</evidence>
<name>A0A376ES90_CHRCU</name>
<gene>
    <name evidence="5" type="ORF">EG346_07585</name>
    <name evidence="6" type="ORF">NCTC13533_05463</name>
</gene>
<reference evidence="6 7" key="1">
    <citation type="submission" date="2018-06" db="EMBL/GenBank/DDBJ databases">
        <authorList>
            <consortium name="Pathogen Informatics"/>
            <person name="Doyle S."/>
        </authorList>
    </citation>
    <scope>NUCLEOTIDE SEQUENCE [LARGE SCALE GENOMIC DNA]</scope>
    <source>
        <strain evidence="6 7">NCTC13533</strain>
    </source>
</reference>
<dbReference type="EMBL" id="CP033920">
    <property type="protein sequence ID" value="AZA48060.1"/>
    <property type="molecule type" value="Genomic_DNA"/>
</dbReference>
<dbReference type="Gene3D" id="1.10.10.60">
    <property type="entry name" value="Homeodomain-like"/>
    <property type="match status" value="1"/>
</dbReference>
<sequence>MFILKLRMLKAKKMIINIGIIIKEIAMECGYEYVQNFNRAFKKKFGISPEQLRNG</sequence>
<dbReference type="PANTHER" id="PTHR43280">
    <property type="entry name" value="ARAC-FAMILY TRANSCRIPTIONAL REGULATOR"/>
    <property type="match status" value="1"/>
</dbReference>
<dbReference type="EMBL" id="UFVQ01000003">
    <property type="protein sequence ID" value="STD13725.1"/>
    <property type="molecule type" value="Genomic_DNA"/>
</dbReference>
<keyword evidence="3" id="KW-0804">Transcription</keyword>